<proteinExistence type="inferred from homology"/>
<feature type="binding site" evidence="6">
    <location>
        <position position="477"/>
    </location>
    <ligand>
        <name>ATP</name>
        <dbReference type="ChEBI" id="CHEBI:30616"/>
    </ligand>
</feature>
<keyword evidence="2 6" id="KW-0808">Transferase</keyword>
<dbReference type="EMBL" id="QEWW01000003">
    <property type="protein sequence ID" value="PWD86310.1"/>
    <property type="molecule type" value="Genomic_DNA"/>
</dbReference>
<feature type="domain" description="Polyphosphate kinase C-terminal" evidence="11">
    <location>
        <begin position="335"/>
        <end position="501"/>
    </location>
</feature>
<dbReference type="Pfam" id="PF13089">
    <property type="entry name" value="PP_kinase_N"/>
    <property type="match status" value="1"/>
</dbReference>
<dbReference type="RefSeq" id="WP_109201645.1">
    <property type="nucleotide sequence ID" value="NZ_QEWS01000004.1"/>
</dbReference>
<evidence type="ECO:0000256" key="7">
    <source>
        <dbReference type="RuleBase" id="RU003800"/>
    </source>
</evidence>
<dbReference type="InterPro" id="IPR025198">
    <property type="entry name" value="PPK_N_dom"/>
</dbReference>
<dbReference type="EC" id="2.7.4.1" evidence="6 7"/>
<feature type="binding site" evidence="6">
    <location>
        <position position="409"/>
    </location>
    <ligand>
        <name>Mg(2+)</name>
        <dbReference type="ChEBI" id="CHEBI:18420"/>
    </ligand>
</feature>
<dbReference type="PANTHER" id="PTHR30218:SF0">
    <property type="entry name" value="POLYPHOSPHATE KINASE"/>
    <property type="match status" value="1"/>
</dbReference>
<comment type="PTM">
    <text evidence="6 7">An intermediate of this reaction is the autophosphorylated ppk in which a phosphate is covalently linked to a histidine residue through a N-P bond.</text>
</comment>
<reference evidence="14 15" key="2">
    <citation type="submission" date="2018-05" db="EMBL/GenBank/DDBJ databases">
        <title>Ignatzschineria dubaiensis sp. nov., isolated from necrotic foot tissues of dromedaries (Camelus dromedarius) and associated maggots in Dubai, United Arab Emirates.</title>
        <authorList>
            <person name="Tsang C.C."/>
            <person name="Tang J.Y.M."/>
            <person name="Fong J.Y.H."/>
            <person name="Kinne J."/>
            <person name="Lee H.H."/>
            <person name="Joseph M."/>
            <person name="Jose S."/>
            <person name="Schuster R.K."/>
            <person name="Tang Y."/>
            <person name="Sivakumar S."/>
            <person name="Chen J.H.K."/>
            <person name="Teng J.L.L."/>
            <person name="Lau S.K.P."/>
            <person name="Wernery U."/>
            <person name="Woo P.C.Y."/>
        </authorList>
    </citation>
    <scope>NUCLEOTIDE SEQUENCE [LARGE SCALE GENOMIC DNA]</scope>
    <source>
        <strain evidence="14">UAE-HKU57</strain>
        <strain evidence="15">UAE-HKU58</strain>
    </source>
</reference>
<evidence type="ECO:0000313" key="14">
    <source>
        <dbReference type="Proteomes" id="UP000245059"/>
    </source>
</evidence>
<dbReference type="AlphaFoldDB" id="A0A2U2AQY6"/>
<feature type="domain" description="Polyphosphate kinase N-terminal" evidence="9">
    <location>
        <begin position="14"/>
        <end position="112"/>
    </location>
</feature>
<dbReference type="NCBIfam" id="NF003917">
    <property type="entry name" value="PRK05443.1-1"/>
    <property type="match status" value="1"/>
</dbReference>
<evidence type="ECO:0000256" key="1">
    <source>
        <dbReference type="ARBA" id="ARBA00022553"/>
    </source>
</evidence>
<dbReference type="Proteomes" id="UP000245059">
    <property type="component" value="Unassembled WGS sequence"/>
</dbReference>
<dbReference type="InterPro" id="IPR036830">
    <property type="entry name" value="PP_kinase_middle_dom_sf"/>
</dbReference>
<dbReference type="SUPFAM" id="SSF143724">
    <property type="entry name" value="PHP14-like"/>
    <property type="match status" value="1"/>
</dbReference>
<evidence type="ECO:0000259" key="8">
    <source>
        <dbReference type="Pfam" id="PF02503"/>
    </source>
</evidence>
<comment type="catalytic activity">
    <reaction evidence="6 7">
        <text>[phosphate](n) + ATP = [phosphate](n+1) + ADP</text>
        <dbReference type="Rhea" id="RHEA:19573"/>
        <dbReference type="Rhea" id="RHEA-COMP:9859"/>
        <dbReference type="Rhea" id="RHEA-COMP:14280"/>
        <dbReference type="ChEBI" id="CHEBI:16838"/>
        <dbReference type="ChEBI" id="CHEBI:30616"/>
        <dbReference type="ChEBI" id="CHEBI:456216"/>
        <dbReference type="EC" id="2.7.4.1"/>
    </reaction>
</comment>
<accession>A0A2U2AQY6</accession>
<dbReference type="InterPro" id="IPR036832">
    <property type="entry name" value="PPK_N_dom_sf"/>
</dbReference>
<organism evidence="12 14">
    <name type="scientific">Ignatzschineria cameli</name>
    <dbReference type="NCBI Taxonomy" id="2182793"/>
    <lineage>
        <taxon>Bacteria</taxon>
        <taxon>Pseudomonadati</taxon>
        <taxon>Pseudomonadota</taxon>
        <taxon>Gammaproteobacteria</taxon>
        <taxon>Cardiobacteriales</taxon>
        <taxon>Ignatzschineriaceae</taxon>
        <taxon>Ignatzschineria</taxon>
    </lineage>
</organism>
<name>A0A2U2AQY6_9GAMM</name>
<evidence type="ECO:0000256" key="5">
    <source>
        <dbReference type="ARBA" id="ARBA00022840"/>
    </source>
</evidence>
<keyword evidence="15" id="KW-1185">Reference proteome</keyword>
<dbReference type="PIRSF" id="PIRSF015589">
    <property type="entry name" value="PP_kinase"/>
    <property type="match status" value="1"/>
</dbReference>
<evidence type="ECO:0000259" key="10">
    <source>
        <dbReference type="Pfam" id="PF13090"/>
    </source>
</evidence>
<dbReference type="GO" id="GO:0009358">
    <property type="term" value="C:polyphosphate kinase complex"/>
    <property type="evidence" value="ECO:0007669"/>
    <property type="project" value="InterPro"/>
</dbReference>
<keyword evidence="1 6" id="KW-0597">Phosphoprotein</keyword>
<dbReference type="SUPFAM" id="SSF140356">
    <property type="entry name" value="PPK N-terminal domain-like"/>
    <property type="match status" value="1"/>
</dbReference>
<dbReference type="OrthoDB" id="9761456at2"/>
<evidence type="ECO:0000256" key="2">
    <source>
        <dbReference type="ARBA" id="ARBA00022679"/>
    </source>
</evidence>
<evidence type="ECO:0000313" key="12">
    <source>
        <dbReference type="EMBL" id="PWD86310.1"/>
    </source>
</evidence>
<dbReference type="Gene3D" id="3.30.870.10">
    <property type="entry name" value="Endonuclease Chain A"/>
    <property type="match status" value="2"/>
</dbReference>
<dbReference type="Pfam" id="PF02503">
    <property type="entry name" value="PP_kinase"/>
    <property type="match status" value="1"/>
</dbReference>
<dbReference type="InterPro" id="IPR041108">
    <property type="entry name" value="PP_kinase_C_1"/>
</dbReference>
<evidence type="ECO:0000313" key="13">
    <source>
        <dbReference type="EMBL" id="PWD92540.1"/>
    </source>
</evidence>
<evidence type="ECO:0000256" key="4">
    <source>
        <dbReference type="ARBA" id="ARBA00022777"/>
    </source>
</evidence>
<dbReference type="NCBIfam" id="NF003918">
    <property type="entry name" value="PRK05443.1-2"/>
    <property type="match status" value="1"/>
</dbReference>
<dbReference type="InterPro" id="IPR024953">
    <property type="entry name" value="PP_kinase_middle"/>
</dbReference>
<feature type="domain" description="Polyphosphate kinase middle" evidence="8">
    <location>
        <begin position="127"/>
        <end position="306"/>
    </location>
</feature>
<keyword evidence="4 6" id="KW-0418">Kinase</keyword>
<evidence type="ECO:0000259" key="11">
    <source>
        <dbReference type="Pfam" id="PF17941"/>
    </source>
</evidence>
<comment type="similarity">
    <text evidence="6 7">Belongs to the polyphosphate kinase 1 (PPK1) family.</text>
</comment>
<dbReference type="Proteomes" id="UP000245217">
    <property type="component" value="Unassembled WGS sequence"/>
</dbReference>
<dbReference type="GO" id="GO:0046872">
    <property type="term" value="F:metal ion binding"/>
    <property type="evidence" value="ECO:0007669"/>
    <property type="project" value="UniProtKB-KW"/>
</dbReference>
<dbReference type="CDD" id="cd09168">
    <property type="entry name" value="PLDc_PaPPK1_C2_like"/>
    <property type="match status" value="1"/>
</dbReference>
<comment type="function">
    <text evidence="6 7">Catalyzes the reversible transfer of the terminal phosphate of ATP to form a long-chain polyphosphate (polyP).</text>
</comment>
<feature type="binding site" evidence="6">
    <location>
        <position position="601"/>
    </location>
    <ligand>
        <name>ATP</name>
        <dbReference type="ChEBI" id="CHEBI:30616"/>
    </ligand>
</feature>
<dbReference type="Pfam" id="PF17941">
    <property type="entry name" value="PP_kinase_C_1"/>
    <property type="match status" value="1"/>
</dbReference>
<dbReference type="Gene3D" id="3.30.1840.10">
    <property type="entry name" value="Polyphosphate kinase middle domain"/>
    <property type="match status" value="1"/>
</dbReference>
<keyword evidence="6" id="KW-0460">Magnesium</keyword>
<evidence type="ECO:0000259" key="9">
    <source>
        <dbReference type="Pfam" id="PF13089"/>
    </source>
</evidence>
<reference evidence="12" key="1">
    <citation type="journal article" date="2018" name="Genome Announc.">
        <title>Ignatzschineria cameli sp. nov., isolated from necrotic foot tissue of dromedaries (Camelus dromedarius) and associated maggots (Wohlfahrtia species) in Dubai.</title>
        <authorList>
            <person name="Tsang C.C."/>
            <person name="Tang J.Y."/>
            <person name="Fong J.Y."/>
            <person name="Kinne J."/>
            <person name="Lee H.H."/>
            <person name="Joseph M."/>
            <person name="Jose S."/>
            <person name="Schuster R.K."/>
            <person name="Tang Y."/>
            <person name="Sivakumar S."/>
            <person name="Chen J.H."/>
            <person name="Teng J.L."/>
            <person name="Lau S.K."/>
            <person name="Wernery U."/>
            <person name="Woo P.C."/>
        </authorList>
    </citation>
    <scope>NUCLEOTIDE SEQUENCE</scope>
    <source>
        <strain evidence="12">UAE-HKU57</strain>
        <strain evidence="13">UAE-HKU58</strain>
    </source>
</reference>
<dbReference type="PANTHER" id="PTHR30218">
    <property type="entry name" value="POLYPHOSPHATE KINASE"/>
    <property type="match status" value="1"/>
</dbReference>
<dbReference type="SUPFAM" id="SSF56024">
    <property type="entry name" value="Phospholipase D/nuclease"/>
    <property type="match status" value="2"/>
</dbReference>
<dbReference type="InterPro" id="IPR025200">
    <property type="entry name" value="PPK_C_dom2"/>
</dbReference>
<protein>
    <recommendedName>
        <fullName evidence="6 7">Polyphosphate kinase</fullName>
        <ecNumber evidence="6 7">2.7.4.1</ecNumber>
    </recommendedName>
    <alternativeName>
        <fullName evidence="6">ATP-polyphosphate phosphotransferase</fullName>
    </alternativeName>
    <alternativeName>
        <fullName evidence="6">Polyphosphoric acid kinase</fullName>
    </alternativeName>
</protein>
<feature type="binding site" evidence="6">
    <location>
        <position position="379"/>
    </location>
    <ligand>
        <name>Mg(2+)</name>
        <dbReference type="ChEBI" id="CHEBI:18420"/>
    </ligand>
</feature>
<dbReference type="Gene3D" id="1.20.58.310">
    <property type="entry name" value="Polyphosphate kinase N-terminal domain"/>
    <property type="match status" value="1"/>
</dbReference>
<dbReference type="Pfam" id="PF13090">
    <property type="entry name" value="PP_kinase_C"/>
    <property type="match status" value="1"/>
</dbReference>
<feature type="binding site" evidence="6">
    <location>
        <position position="573"/>
    </location>
    <ligand>
        <name>ATP</name>
        <dbReference type="ChEBI" id="CHEBI:30616"/>
    </ligand>
</feature>
<dbReference type="NCBIfam" id="TIGR03705">
    <property type="entry name" value="poly_P_kin"/>
    <property type="match status" value="1"/>
</dbReference>
<feature type="domain" description="Polyphosphate kinase C-terminal" evidence="10">
    <location>
        <begin position="513"/>
        <end position="665"/>
    </location>
</feature>
<keyword evidence="6" id="KW-0479">Metal-binding</keyword>
<comment type="cofactor">
    <cofactor evidence="6">
        <name>Mg(2+)</name>
        <dbReference type="ChEBI" id="CHEBI:18420"/>
    </cofactor>
</comment>
<dbReference type="GO" id="GO:0008976">
    <property type="term" value="F:polyphosphate kinase activity"/>
    <property type="evidence" value="ECO:0007669"/>
    <property type="project" value="UniProtKB-UniRule"/>
</dbReference>
<keyword evidence="3 6" id="KW-0547">Nucleotide-binding</keyword>
<feature type="binding site" evidence="6">
    <location>
        <position position="51"/>
    </location>
    <ligand>
        <name>ATP</name>
        <dbReference type="ChEBI" id="CHEBI:30616"/>
    </ligand>
</feature>
<evidence type="ECO:0000313" key="15">
    <source>
        <dbReference type="Proteomes" id="UP000245217"/>
    </source>
</evidence>
<comment type="caution">
    <text evidence="12">The sequence shown here is derived from an EMBL/GenBank/DDBJ whole genome shotgun (WGS) entry which is preliminary data.</text>
</comment>
<dbReference type="HAMAP" id="MF_00347">
    <property type="entry name" value="Polyphosphate_kinase"/>
    <property type="match status" value="1"/>
</dbReference>
<dbReference type="EMBL" id="QEWV01000004">
    <property type="protein sequence ID" value="PWD92540.1"/>
    <property type="molecule type" value="Genomic_DNA"/>
</dbReference>
<keyword evidence="5 6" id="KW-0067">ATP-binding</keyword>
<gene>
    <name evidence="12" type="primary">ppk1</name>
    <name evidence="6" type="synonym">ppk</name>
    <name evidence="12" type="ORF">DC077_06105</name>
    <name evidence="13" type="ORF">DC078_05820</name>
</gene>
<sequence>MEFELPESAELPLINREKSILAFQERVLKQAENPHIPLLERLNFITIVSSNLDEFFEVRFANIKERIFAGETLIDGEPIDLWQKGIYQRITDLVKAQYALLDQEILPLLKKEANAEFVHRKDWTVADKAQLLSYFNESINPLLTPIALDIAHPFPHIYNKSLNYIIELKGKDIYGREVDTAMLSIPKNLPALIRLTSDPSRVRFTTISEVIRDQLKVIFDGFVVKAAYQFRVTRNSHLFIDKEELTNLHQALKGELHQRNFGHAVRLEISAHMPKKLVDFLAKEFELPATEIYPIEHFIDLCRFRELNHFLKEQSELFYPEFYPKYAEKWVDTNDIFSIIKEKDQLFHHPFDSFAPTVRLLEVAANDPQVQMIRMTIYRTGNDSQLMKHLVTAAKNGKEVNVVCELMARFDEETNLAWAAILEEAGVKVVYGIFGYKTHAKMLLIVRNEPTEENPDHLEYYTHLSTGNYHTGTARLYTDFAIMTGNREVAQDVTNIFVNLGSLGRPPQLKRLWQAPFNLYDNLIAHINFEIEEAKAGRPASIMARMNALLEEGIVEKLYEASNAGVIINLLVRGACSLRPGLKGFSENIRVYSVVGRFLEHSRVFYFYRAGEERVYISSADWMHRNFFRRIEVAVPIEHPSIKRHIINEGLLSYFADYTAWILDGRSGEYSQEPFTMEERGAMLSAQEKLLISRQ</sequence>
<evidence type="ECO:0000256" key="3">
    <source>
        <dbReference type="ARBA" id="ARBA00022741"/>
    </source>
</evidence>
<feature type="active site" description="Phosphohistidine intermediate" evidence="6">
    <location>
        <position position="439"/>
    </location>
</feature>
<dbReference type="InterPro" id="IPR003414">
    <property type="entry name" value="PP_kinase"/>
</dbReference>
<dbReference type="GO" id="GO:0006799">
    <property type="term" value="P:polyphosphate biosynthetic process"/>
    <property type="evidence" value="ECO:0007669"/>
    <property type="project" value="UniProtKB-UniRule"/>
</dbReference>
<dbReference type="GO" id="GO:0005524">
    <property type="term" value="F:ATP binding"/>
    <property type="evidence" value="ECO:0007669"/>
    <property type="project" value="UniProtKB-KW"/>
</dbReference>
<dbReference type="NCBIfam" id="NF003921">
    <property type="entry name" value="PRK05443.2-2"/>
    <property type="match status" value="1"/>
</dbReference>
<evidence type="ECO:0000256" key="6">
    <source>
        <dbReference type="HAMAP-Rule" id="MF_00347"/>
    </source>
</evidence>